<sequence length="385" mass="41774">MAAAPLPSPPTRTRIEELLSVSYLTPVNVRAVDRVEPWFVLRCHLDARSPDVPPSVVVKWLRDTPGDVRTNPVQLRTEQAALEFLAALDPTLVPGLLAADTASADPRVGFLVCEDLAPREPLRAVLLRDGPRRCAALLTSFARALARLHTRTLGRADAYYDRRSRLGPVDRQADVEAFLGSWHTGVRHMDDAGVPMSGAATDELAGIVAELADPGAFLAFSNGDPGVNNYLVDSAGDGRLIDFEAAGFRHALTDLVNDLYLPGSMWLTVGDPMANGVEEAYRDTLAPVVPEVVDDRRFGRTVTGAGFVFAAGRLATLPKMDTRPYGNHSRLHRVATLEAAADTAGRHRSLPHLAGWARTAAAALRRRWPDTDVDLSALDPYTTRE</sequence>
<protein>
    <recommendedName>
        <fullName evidence="1">Aminoglycoside phosphotransferase domain-containing protein</fullName>
    </recommendedName>
</protein>
<evidence type="ECO:0000313" key="3">
    <source>
        <dbReference type="Proteomes" id="UP000579605"/>
    </source>
</evidence>
<keyword evidence="3" id="KW-1185">Reference proteome</keyword>
<feature type="domain" description="Aminoglycoside phosphotransferase" evidence="1">
    <location>
        <begin position="70"/>
        <end position="259"/>
    </location>
</feature>
<dbReference type="InterPro" id="IPR002575">
    <property type="entry name" value="Aminoglycoside_PTrfase"/>
</dbReference>
<evidence type="ECO:0000259" key="1">
    <source>
        <dbReference type="Pfam" id="PF01636"/>
    </source>
</evidence>
<organism evidence="2 3">
    <name type="scientific">Actinopolymorpha rutila</name>
    <dbReference type="NCBI Taxonomy" id="446787"/>
    <lineage>
        <taxon>Bacteria</taxon>
        <taxon>Bacillati</taxon>
        <taxon>Actinomycetota</taxon>
        <taxon>Actinomycetes</taxon>
        <taxon>Propionibacteriales</taxon>
        <taxon>Actinopolymorphaceae</taxon>
        <taxon>Actinopolymorpha</taxon>
    </lineage>
</organism>
<comment type="caution">
    <text evidence="2">The sequence shown here is derived from an EMBL/GenBank/DDBJ whole genome shotgun (WGS) entry which is preliminary data.</text>
</comment>
<dbReference type="Pfam" id="PF01636">
    <property type="entry name" value="APH"/>
    <property type="match status" value="1"/>
</dbReference>
<name>A0A852ZS72_9ACTN</name>
<reference evidence="2 3" key="1">
    <citation type="submission" date="2020-07" db="EMBL/GenBank/DDBJ databases">
        <title>Sequencing the genomes of 1000 actinobacteria strains.</title>
        <authorList>
            <person name="Klenk H.-P."/>
        </authorList>
    </citation>
    <scope>NUCLEOTIDE SEQUENCE [LARGE SCALE GENOMIC DNA]</scope>
    <source>
        <strain evidence="2 3">DSM 18448</strain>
    </source>
</reference>
<dbReference type="Proteomes" id="UP000579605">
    <property type="component" value="Unassembled WGS sequence"/>
</dbReference>
<proteinExistence type="predicted"/>
<dbReference type="AlphaFoldDB" id="A0A852ZS72"/>
<evidence type="ECO:0000313" key="2">
    <source>
        <dbReference type="EMBL" id="NYH92269.1"/>
    </source>
</evidence>
<accession>A0A852ZS72</accession>
<dbReference type="EMBL" id="JACBZH010000001">
    <property type="protein sequence ID" value="NYH92269.1"/>
    <property type="molecule type" value="Genomic_DNA"/>
</dbReference>
<dbReference type="RefSeq" id="WP_179789715.1">
    <property type="nucleotide sequence ID" value="NZ_BAAARR010000005.1"/>
</dbReference>
<dbReference type="InterPro" id="IPR011009">
    <property type="entry name" value="Kinase-like_dom_sf"/>
</dbReference>
<dbReference type="SUPFAM" id="SSF56112">
    <property type="entry name" value="Protein kinase-like (PK-like)"/>
    <property type="match status" value="1"/>
</dbReference>
<gene>
    <name evidence="2" type="ORF">F4554_004907</name>
</gene>